<dbReference type="Gramene" id="RZC57327">
    <property type="protein sequence ID" value="RZC57327"/>
    <property type="gene ID" value="C5167_004630"/>
</dbReference>
<organism evidence="2 3">
    <name type="scientific">Papaver somniferum</name>
    <name type="common">Opium poppy</name>
    <dbReference type="NCBI Taxonomy" id="3469"/>
    <lineage>
        <taxon>Eukaryota</taxon>
        <taxon>Viridiplantae</taxon>
        <taxon>Streptophyta</taxon>
        <taxon>Embryophyta</taxon>
        <taxon>Tracheophyta</taxon>
        <taxon>Spermatophyta</taxon>
        <taxon>Magnoliopsida</taxon>
        <taxon>Ranunculales</taxon>
        <taxon>Papaveraceae</taxon>
        <taxon>Papaveroideae</taxon>
        <taxon>Papaver</taxon>
    </lineage>
</organism>
<gene>
    <name evidence="2" type="ORF">C5167_004630</name>
</gene>
<accession>A0A4Y7J927</accession>
<evidence type="ECO:0000313" key="2">
    <source>
        <dbReference type="EMBL" id="RZC57327.1"/>
    </source>
</evidence>
<proteinExistence type="predicted"/>
<evidence type="ECO:0000256" key="1">
    <source>
        <dbReference type="SAM" id="MobiDB-lite"/>
    </source>
</evidence>
<evidence type="ECO:0000313" key="3">
    <source>
        <dbReference type="Proteomes" id="UP000316621"/>
    </source>
</evidence>
<dbReference type="AlphaFoldDB" id="A0A4Y7J927"/>
<sequence>MEVKQRGHRDCQLIMFSSNGIRGLVNLYIRIQVNRKAIAAEITVVPPSVILARWLVSVMAATSRGIATKKQKEDDTYPTTPGHPVKNICRFRSPEK</sequence>
<name>A0A4Y7J927_PAPSO</name>
<protein>
    <submittedName>
        <fullName evidence="2">Uncharacterized protein</fullName>
    </submittedName>
</protein>
<reference evidence="2 3" key="1">
    <citation type="journal article" date="2018" name="Science">
        <title>The opium poppy genome and morphinan production.</title>
        <authorList>
            <person name="Guo L."/>
            <person name="Winzer T."/>
            <person name="Yang X."/>
            <person name="Li Y."/>
            <person name="Ning Z."/>
            <person name="He Z."/>
            <person name="Teodor R."/>
            <person name="Lu Y."/>
            <person name="Bowser T.A."/>
            <person name="Graham I.A."/>
            <person name="Ye K."/>
        </authorList>
    </citation>
    <scope>NUCLEOTIDE SEQUENCE [LARGE SCALE GENOMIC DNA]</scope>
    <source>
        <strain evidence="3">cv. HN1</strain>
        <tissue evidence="2">Leaves</tissue>
    </source>
</reference>
<dbReference type="Proteomes" id="UP000316621">
    <property type="component" value="Chromosome 4"/>
</dbReference>
<dbReference type="EMBL" id="CM010718">
    <property type="protein sequence ID" value="RZC57327.1"/>
    <property type="molecule type" value="Genomic_DNA"/>
</dbReference>
<feature type="region of interest" description="Disordered" evidence="1">
    <location>
        <begin position="70"/>
        <end position="96"/>
    </location>
</feature>
<keyword evidence="3" id="KW-1185">Reference proteome</keyword>